<dbReference type="GO" id="GO:0016298">
    <property type="term" value="F:lipase activity"/>
    <property type="evidence" value="ECO:0007669"/>
    <property type="project" value="InterPro"/>
</dbReference>
<evidence type="ECO:0000256" key="1">
    <source>
        <dbReference type="ARBA" id="ARBA00004613"/>
    </source>
</evidence>
<dbReference type="Gene3D" id="3.40.50.1820">
    <property type="entry name" value="alpha/beta hydrolase"/>
    <property type="match status" value="1"/>
</dbReference>
<dbReference type="Pfam" id="PF00151">
    <property type="entry name" value="Lipase"/>
    <property type="match status" value="1"/>
</dbReference>
<dbReference type="EMBL" id="VTPC01003896">
    <property type="protein sequence ID" value="KAF2897854.1"/>
    <property type="molecule type" value="Genomic_DNA"/>
</dbReference>
<keyword evidence="7" id="KW-1185">Reference proteome</keyword>
<dbReference type="GO" id="GO:0005615">
    <property type="term" value="C:extracellular space"/>
    <property type="evidence" value="ECO:0007669"/>
    <property type="project" value="TreeGrafter"/>
</dbReference>
<dbReference type="PANTHER" id="PTHR11610:SF173">
    <property type="entry name" value="LIPASE DOMAIN-CONTAINING PROTEIN-RELATED"/>
    <property type="match status" value="1"/>
</dbReference>
<dbReference type="InterPro" id="IPR000734">
    <property type="entry name" value="TAG_lipase"/>
</dbReference>
<dbReference type="PRINTS" id="PR00821">
    <property type="entry name" value="TAGLIPASE"/>
</dbReference>
<dbReference type="GO" id="GO:0016042">
    <property type="term" value="P:lipid catabolic process"/>
    <property type="evidence" value="ECO:0007669"/>
    <property type="project" value="TreeGrafter"/>
</dbReference>
<dbReference type="PANTHER" id="PTHR11610">
    <property type="entry name" value="LIPASE"/>
    <property type="match status" value="1"/>
</dbReference>
<feature type="non-terminal residue" evidence="6">
    <location>
        <position position="321"/>
    </location>
</feature>
<evidence type="ECO:0000313" key="7">
    <source>
        <dbReference type="Proteomes" id="UP000801492"/>
    </source>
</evidence>
<evidence type="ECO:0000256" key="3">
    <source>
        <dbReference type="ARBA" id="ARBA00022525"/>
    </source>
</evidence>
<dbReference type="OrthoDB" id="199913at2759"/>
<comment type="caution">
    <text evidence="6">The sequence shown here is derived from an EMBL/GenBank/DDBJ whole genome shotgun (WGS) entry which is preliminary data.</text>
</comment>
<dbReference type="AlphaFoldDB" id="A0A8K0GFI4"/>
<comment type="similarity">
    <text evidence="2 4">Belongs to the AB hydrolase superfamily. Lipase family.</text>
</comment>
<dbReference type="GO" id="GO:0017171">
    <property type="term" value="F:serine hydrolase activity"/>
    <property type="evidence" value="ECO:0007669"/>
    <property type="project" value="TreeGrafter"/>
</dbReference>
<dbReference type="InterPro" id="IPR013818">
    <property type="entry name" value="Lipase"/>
</dbReference>
<dbReference type="InterPro" id="IPR029058">
    <property type="entry name" value="AB_hydrolase_fold"/>
</dbReference>
<protein>
    <recommendedName>
        <fullName evidence="5">Lipase domain-containing protein</fullName>
    </recommendedName>
</protein>
<feature type="domain" description="Lipase" evidence="5">
    <location>
        <begin position="35"/>
        <end position="290"/>
    </location>
</feature>
<evidence type="ECO:0000313" key="6">
    <source>
        <dbReference type="EMBL" id="KAF2897854.1"/>
    </source>
</evidence>
<sequence>SIEDESIREQSLLIGGKLLSALADTASEAIRDCGEPESYDISLSLYTRSNPTHPIKLKLDNVSVVDLRRKTIVLTHGYTSSSSTYLGPNMKDAYLERYDCNLITLDWQLIAFNTYPTAVCLLTKIARIVAGFLCDISNQLKTSLKTVHLGGISLGGQLMGLIGQETKRICKKSIGRITALDPAGPLFQGLPESQRIDRSDADFVQVIHTNKGVLGYFGNCGDADFYPNCGTIQNGCPQINIIEVVQFPGVAATCDHVRSLAYMHESITSDDFKAKSCKSCPEICTPDTVNVTKAIMGEGCSTNTSGAYVLYTNSKAPFAMG</sequence>
<name>A0A8K0GFI4_IGNLU</name>
<keyword evidence="3" id="KW-0964">Secreted</keyword>
<dbReference type="SUPFAM" id="SSF53474">
    <property type="entry name" value="alpha/beta-Hydrolases"/>
    <property type="match status" value="1"/>
</dbReference>
<proteinExistence type="inferred from homology"/>
<organism evidence="6 7">
    <name type="scientific">Ignelater luminosus</name>
    <name type="common">Cucubano</name>
    <name type="synonym">Pyrophorus luminosus</name>
    <dbReference type="NCBI Taxonomy" id="2038154"/>
    <lineage>
        <taxon>Eukaryota</taxon>
        <taxon>Metazoa</taxon>
        <taxon>Ecdysozoa</taxon>
        <taxon>Arthropoda</taxon>
        <taxon>Hexapoda</taxon>
        <taxon>Insecta</taxon>
        <taxon>Pterygota</taxon>
        <taxon>Neoptera</taxon>
        <taxon>Endopterygota</taxon>
        <taxon>Coleoptera</taxon>
        <taxon>Polyphaga</taxon>
        <taxon>Elateriformia</taxon>
        <taxon>Elateroidea</taxon>
        <taxon>Elateridae</taxon>
        <taxon>Agrypninae</taxon>
        <taxon>Pyrophorini</taxon>
        <taxon>Ignelater</taxon>
    </lineage>
</organism>
<evidence type="ECO:0000256" key="4">
    <source>
        <dbReference type="RuleBase" id="RU004262"/>
    </source>
</evidence>
<evidence type="ECO:0000256" key="2">
    <source>
        <dbReference type="ARBA" id="ARBA00010701"/>
    </source>
</evidence>
<gene>
    <name evidence="6" type="ORF">ILUMI_08320</name>
</gene>
<accession>A0A8K0GFI4</accession>
<evidence type="ECO:0000259" key="5">
    <source>
        <dbReference type="Pfam" id="PF00151"/>
    </source>
</evidence>
<reference evidence="6" key="1">
    <citation type="submission" date="2019-08" db="EMBL/GenBank/DDBJ databases">
        <title>The genome of the North American firefly Photinus pyralis.</title>
        <authorList>
            <consortium name="Photinus pyralis genome working group"/>
            <person name="Fallon T.R."/>
            <person name="Sander Lower S.E."/>
            <person name="Weng J.-K."/>
        </authorList>
    </citation>
    <scope>NUCLEOTIDE SEQUENCE</scope>
    <source>
        <strain evidence="6">TRF0915ILg1</strain>
        <tissue evidence="6">Whole body</tissue>
    </source>
</reference>
<dbReference type="Proteomes" id="UP000801492">
    <property type="component" value="Unassembled WGS sequence"/>
</dbReference>
<comment type="subcellular location">
    <subcellularLocation>
        <location evidence="1">Secreted</location>
    </subcellularLocation>
</comment>